<comment type="caution">
    <text evidence="1">The sequence shown here is derived from an EMBL/GenBank/DDBJ whole genome shotgun (WGS) entry which is preliminary data.</text>
</comment>
<organism evidence="1">
    <name type="scientific">marine sediment metagenome</name>
    <dbReference type="NCBI Taxonomy" id="412755"/>
    <lineage>
        <taxon>unclassified sequences</taxon>
        <taxon>metagenomes</taxon>
        <taxon>ecological metagenomes</taxon>
    </lineage>
</organism>
<reference evidence="1" key="1">
    <citation type="journal article" date="2015" name="Nature">
        <title>Complex archaea that bridge the gap between prokaryotes and eukaryotes.</title>
        <authorList>
            <person name="Spang A."/>
            <person name="Saw J.H."/>
            <person name="Jorgensen S.L."/>
            <person name="Zaremba-Niedzwiedzka K."/>
            <person name="Martijn J."/>
            <person name="Lind A.E."/>
            <person name="van Eijk R."/>
            <person name="Schleper C."/>
            <person name="Guy L."/>
            <person name="Ettema T.J."/>
        </authorList>
    </citation>
    <scope>NUCLEOTIDE SEQUENCE</scope>
</reference>
<evidence type="ECO:0000313" key="1">
    <source>
        <dbReference type="EMBL" id="KKK69367.1"/>
    </source>
</evidence>
<proteinExistence type="predicted"/>
<dbReference type="EMBL" id="LAZR01058683">
    <property type="protein sequence ID" value="KKK69367.1"/>
    <property type="molecule type" value="Genomic_DNA"/>
</dbReference>
<dbReference type="AlphaFoldDB" id="A0A0F8XJU9"/>
<gene>
    <name evidence="1" type="ORF">LCGC14_2934770</name>
</gene>
<name>A0A0F8XJU9_9ZZZZ</name>
<accession>A0A0F8XJU9</accession>
<sequence length="74" mass="8772">MKKRERTITELREKSKRQEQIISIVAQVFLRKGARRLAGEIAASYRKFVGERLPRVPRSVVDEYLAEETAYRRH</sequence>
<protein>
    <submittedName>
        <fullName evidence="1">Uncharacterized protein</fullName>
    </submittedName>
</protein>